<evidence type="ECO:0000256" key="3">
    <source>
        <dbReference type="ARBA" id="ARBA00023235"/>
    </source>
</evidence>
<evidence type="ECO:0000256" key="6">
    <source>
        <dbReference type="PIRSR" id="PIRSR001430-2"/>
    </source>
</evidence>
<dbReference type="PANTHER" id="PTHR11142:SF22">
    <property type="entry name" value="TRNA PSEUDOURIDINE SYNTHASE A 2"/>
    <property type="match status" value="1"/>
</dbReference>
<dbReference type="STRING" id="460384.SAMN05216313_1098"/>
<dbReference type="FunFam" id="3.30.70.580:FF:000001">
    <property type="entry name" value="tRNA pseudouridine synthase A"/>
    <property type="match status" value="1"/>
</dbReference>
<organism evidence="9 10">
    <name type="scientific">Enterocloster lavalensis</name>
    <dbReference type="NCBI Taxonomy" id="460384"/>
    <lineage>
        <taxon>Bacteria</taxon>
        <taxon>Bacillati</taxon>
        <taxon>Bacillota</taxon>
        <taxon>Clostridia</taxon>
        <taxon>Lachnospirales</taxon>
        <taxon>Lachnospiraceae</taxon>
        <taxon>Enterocloster</taxon>
    </lineage>
</organism>
<dbReference type="Gene3D" id="3.30.70.660">
    <property type="entry name" value="Pseudouridine synthase I, catalytic domain, C-terminal subdomain"/>
    <property type="match status" value="1"/>
</dbReference>
<dbReference type="GO" id="GO:0160147">
    <property type="term" value="F:tRNA pseudouridine(38-40) synthase activity"/>
    <property type="evidence" value="ECO:0007669"/>
    <property type="project" value="UniProtKB-EC"/>
</dbReference>
<dbReference type="GO" id="GO:0003723">
    <property type="term" value="F:RNA binding"/>
    <property type="evidence" value="ECO:0007669"/>
    <property type="project" value="InterPro"/>
</dbReference>
<protein>
    <recommendedName>
        <fullName evidence="4">tRNA pseudouridine synthase A</fullName>
        <ecNumber evidence="4">5.4.99.12</ecNumber>
    </recommendedName>
    <alternativeName>
        <fullName evidence="4">tRNA pseudouridine(38-40) synthase</fullName>
    </alternativeName>
    <alternativeName>
        <fullName evidence="4">tRNA pseudouridylate synthase I</fullName>
    </alternativeName>
    <alternativeName>
        <fullName evidence="4">tRNA-uridine isomerase I</fullName>
    </alternativeName>
</protein>
<dbReference type="GO" id="GO:0031119">
    <property type="term" value="P:tRNA pseudouridine synthesis"/>
    <property type="evidence" value="ECO:0007669"/>
    <property type="project" value="UniProtKB-UniRule"/>
</dbReference>
<comment type="caution">
    <text evidence="4">Lacks conserved residue(s) required for the propagation of feature annotation.</text>
</comment>
<keyword evidence="10" id="KW-1185">Reference proteome</keyword>
<dbReference type="EC" id="5.4.99.12" evidence="4"/>
<feature type="binding site" evidence="4 6">
    <location>
        <position position="110"/>
    </location>
    <ligand>
        <name>substrate</name>
    </ligand>
</feature>
<dbReference type="Pfam" id="PF01416">
    <property type="entry name" value="PseudoU_synth_1"/>
    <property type="match status" value="2"/>
</dbReference>
<feature type="domain" description="Pseudouridine synthase I TruA alpha/beta" evidence="8">
    <location>
        <begin position="143"/>
        <end position="247"/>
    </location>
</feature>
<evidence type="ECO:0000259" key="8">
    <source>
        <dbReference type="Pfam" id="PF01416"/>
    </source>
</evidence>
<dbReference type="SUPFAM" id="SSF55120">
    <property type="entry name" value="Pseudouridine synthase"/>
    <property type="match status" value="1"/>
</dbReference>
<gene>
    <name evidence="4" type="primary">truA</name>
    <name evidence="9" type="ORF">SAMN05216313_1098</name>
</gene>
<evidence type="ECO:0000313" key="9">
    <source>
        <dbReference type="EMBL" id="SET58400.1"/>
    </source>
</evidence>
<proteinExistence type="inferred from homology"/>
<feature type="active site" description="Nucleophile" evidence="4 5">
    <location>
        <position position="52"/>
    </location>
</feature>
<dbReference type="Proteomes" id="UP000198508">
    <property type="component" value="Unassembled WGS sequence"/>
</dbReference>
<dbReference type="InterPro" id="IPR020103">
    <property type="entry name" value="PsdUridine_synth_cat_dom_sf"/>
</dbReference>
<evidence type="ECO:0000256" key="7">
    <source>
        <dbReference type="RuleBase" id="RU003792"/>
    </source>
</evidence>
<sequence length="250" mass="28255">MNYKMILQYDGTRYDGWQRQGNTDRTIQGKLEAVLGRLAEETVEVHGSGRTDGGVHARGQVANFHLKRAREPEEIRAYLNRYLPEDICVLELTAAPERFHSRLNACRKTYRYQIWMDGKTDVFQRDYFYGLGKQLDIGQMERAAGTLLGTHDFKSFCGNKKMKKSTVRTITAIRLIRLCDGKALAVDVTGNGFLQQMVRILAGTLIEVGLGKREADSLEAVLELKERSAAGFTAPPEGLCLMNVQYEEEK</sequence>
<dbReference type="HAMAP" id="MF_00171">
    <property type="entry name" value="TruA"/>
    <property type="match status" value="1"/>
</dbReference>
<feature type="domain" description="Pseudouridine synthase I TruA alpha/beta" evidence="8">
    <location>
        <begin position="7"/>
        <end position="101"/>
    </location>
</feature>
<evidence type="ECO:0000256" key="1">
    <source>
        <dbReference type="ARBA" id="ARBA00009375"/>
    </source>
</evidence>
<dbReference type="PANTHER" id="PTHR11142">
    <property type="entry name" value="PSEUDOURIDYLATE SYNTHASE"/>
    <property type="match status" value="1"/>
</dbReference>
<evidence type="ECO:0000256" key="4">
    <source>
        <dbReference type="HAMAP-Rule" id="MF_00171"/>
    </source>
</evidence>
<dbReference type="InterPro" id="IPR020094">
    <property type="entry name" value="TruA/RsuA/RluB/E/F_N"/>
</dbReference>
<dbReference type="InterPro" id="IPR001406">
    <property type="entry name" value="PsdUridine_synth_TruA"/>
</dbReference>
<dbReference type="InterPro" id="IPR020095">
    <property type="entry name" value="PsdUridine_synth_TruA_C"/>
</dbReference>
<comment type="catalytic activity">
    <reaction evidence="4 7">
        <text>uridine(38/39/40) in tRNA = pseudouridine(38/39/40) in tRNA</text>
        <dbReference type="Rhea" id="RHEA:22376"/>
        <dbReference type="Rhea" id="RHEA-COMP:10085"/>
        <dbReference type="Rhea" id="RHEA-COMP:10087"/>
        <dbReference type="ChEBI" id="CHEBI:65314"/>
        <dbReference type="ChEBI" id="CHEBI:65315"/>
        <dbReference type="EC" id="5.4.99.12"/>
    </reaction>
</comment>
<accession>A0A1I0FLG6</accession>
<dbReference type="EMBL" id="FOIM01000009">
    <property type="protein sequence ID" value="SET58400.1"/>
    <property type="molecule type" value="Genomic_DNA"/>
</dbReference>
<dbReference type="CDD" id="cd02570">
    <property type="entry name" value="PseudoU_synth_EcTruA"/>
    <property type="match status" value="1"/>
</dbReference>
<comment type="function">
    <text evidence="4">Formation of pseudouridine at positions 38, 39 and 40 in the anticodon stem and loop of transfer RNAs.</text>
</comment>
<evidence type="ECO:0000313" key="10">
    <source>
        <dbReference type="Proteomes" id="UP000198508"/>
    </source>
</evidence>
<keyword evidence="3 4" id="KW-0413">Isomerase</keyword>
<reference evidence="10" key="1">
    <citation type="submission" date="2016-10" db="EMBL/GenBank/DDBJ databases">
        <authorList>
            <person name="Varghese N."/>
            <person name="Submissions S."/>
        </authorList>
    </citation>
    <scope>NUCLEOTIDE SEQUENCE [LARGE SCALE GENOMIC DNA]</scope>
    <source>
        <strain evidence="10">NLAE-zl-G277</strain>
    </source>
</reference>
<evidence type="ECO:0000256" key="2">
    <source>
        <dbReference type="ARBA" id="ARBA00022694"/>
    </source>
</evidence>
<dbReference type="InterPro" id="IPR020097">
    <property type="entry name" value="PsdUridine_synth_TruA_a/b_dom"/>
</dbReference>
<dbReference type="NCBIfam" id="TIGR00071">
    <property type="entry name" value="hisT_truA"/>
    <property type="match status" value="1"/>
</dbReference>
<dbReference type="Gene3D" id="3.30.70.580">
    <property type="entry name" value="Pseudouridine synthase I, catalytic domain, N-terminal subdomain"/>
    <property type="match status" value="1"/>
</dbReference>
<evidence type="ECO:0000256" key="5">
    <source>
        <dbReference type="PIRSR" id="PIRSR001430-1"/>
    </source>
</evidence>
<dbReference type="AlphaFoldDB" id="A0A1I0FLG6"/>
<comment type="subunit">
    <text evidence="4">Homodimer.</text>
</comment>
<dbReference type="PIRSF" id="PIRSF001430">
    <property type="entry name" value="tRNA_psdUrid_synth"/>
    <property type="match status" value="1"/>
</dbReference>
<keyword evidence="2 4" id="KW-0819">tRNA processing</keyword>
<comment type="similarity">
    <text evidence="1 4 7">Belongs to the tRNA pseudouridine synthase TruA family.</text>
</comment>
<dbReference type="RefSeq" id="WP_092363023.1">
    <property type="nucleotide sequence ID" value="NZ_FOIM01000009.1"/>
</dbReference>
<name>A0A1I0FLG6_9FIRM</name>